<dbReference type="PROSITE" id="PS50020">
    <property type="entry name" value="WW_DOMAIN_2"/>
    <property type="match status" value="1"/>
</dbReference>
<accession>A0A1A9WCP9</accession>
<feature type="domain" description="WW" evidence="2">
    <location>
        <begin position="145"/>
        <end position="179"/>
    </location>
</feature>
<keyword evidence="4" id="KW-1185">Reference proteome</keyword>
<evidence type="ECO:0000256" key="1">
    <source>
        <dbReference type="SAM" id="MobiDB-lite"/>
    </source>
</evidence>
<feature type="compositionally biased region" description="Acidic residues" evidence="1">
    <location>
        <begin position="199"/>
        <end position="212"/>
    </location>
</feature>
<feature type="region of interest" description="Disordered" evidence="1">
    <location>
        <begin position="18"/>
        <end position="37"/>
    </location>
</feature>
<dbReference type="Proteomes" id="UP000091820">
    <property type="component" value="Unassembled WGS sequence"/>
</dbReference>
<dbReference type="InterPro" id="IPR001202">
    <property type="entry name" value="WW_dom"/>
</dbReference>
<evidence type="ECO:0000313" key="4">
    <source>
        <dbReference type="Proteomes" id="UP000091820"/>
    </source>
</evidence>
<name>A0A1A9WCP9_9MUSC</name>
<sequence length="364" mass="42632">MSLPAALLQRLTQRGLVSKQKYQTEKSESQATQPSTDCEEVIAEDYDEMETENPQQKNLSEEFQYPSQYDLDHEIVRKRSEDNYWLTQMKARMGEASSSLGYKGCPNKYNVWHKCTLYCVNRWTEGVLKPSPDYMKRYKRLLRKYPLPHGWVEMYDPGCGCYFFACETDNVVSWLPPTHPKSQITKCAATVRRQMEESTREEDSDVEEQNDACDEKEQHESAQARHHREVEEIINASIRAKSPQNNNNNNSLDIMDFPSLEEASDFPTVALPRKQKSRDLDKTISKQRKDRERERHFVRRHNREETDVDPMDPSAYSDTPRGKWSDGLHAGDENRKKKTDETKRSKMERESNQPDDESHAFSFR</sequence>
<proteinExistence type="predicted"/>
<protein>
    <submittedName>
        <fullName evidence="3">WW domain-containing protein</fullName>
    </submittedName>
</protein>
<evidence type="ECO:0000259" key="2">
    <source>
        <dbReference type="PROSITE" id="PS50020"/>
    </source>
</evidence>
<dbReference type="VEuPathDB" id="VectorBase:GBRI014748"/>
<feature type="region of interest" description="Disordered" evidence="1">
    <location>
        <begin position="267"/>
        <end position="364"/>
    </location>
</feature>
<reference evidence="3" key="2">
    <citation type="submission" date="2020-05" db="UniProtKB">
        <authorList>
            <consortium name="EnsemblMetazoa"/>
        </authorList>
    </citation>
    <scope>IDENTIFICATION</scope>
    <source>
        <strain evidence="3">IAEA</strain>
    </source>
</reference>
<dbReference type="SUPFAM" id="SSF51045">
    <property type="entry name" value="WW domain"/>
    <property type="match status" value="1"/>
</dbReference>
<evidence type="ECO:0000313" key="3">
    <source>
        <dbReference type="EnsemblMetazoa" id="GBRI014748-PA"/>
    </source>
</evidence>
<feature type="compositionally biased region" description="Basic and acidic residues" evidence="1">
    <location>
        <begin position="320"/>
        <end position="364"/>
    </location>
</feature>
<organism evidence="3 4">
    <name type="scientific">Glossina brevipalpis</name>
    <dbReference type="NCBI Taxonomy" id="37001"/>
    <lineage>
        <taxon>Eukaryota</taxon>
        <taxon>Metazoa</taxon>
        <taxon>Ecdysozoa</taxon>
        <taxon>Arthropoda</taxon>
        <taxon>Hexapoda</taxon>
        <taxon>Insecta</taxon>
        <taxon>Pterygota</taxon>
        <taxon>Neoptera</taxon>
        <taxon>Endopterygota</taxon>
        <taxon>Diptera</taxon>
        <taxon>Brachycera</taxon>
        <taxon>Muscomorpha</taxon>
        <taxon>Hippoboscoidea</taxon>
        <taxon>Glossinidae</taxon>
        <taxon>Glossina</taxon>
    </lineage>
</organism>
<dbReference type="AlphaFoldDB" id="A0A1A9WCP9"/>
<dbReference type="InterPro" id="IPR036020">
    <property type="entry name" value="WW_dom_sf"/>
</dbReference>
<dbReference type="EnsemblMetazoa" id="GBRI014748-RA">
    <property type="protein sequence ID" value="GBRI014748-PA"/>
    <property type="gene ID" value="GBRI014748"/>
</dbReference>
<feature type="region of interest" description="Disordered" evidence="1">
    <location>
        <begin position="192"/>
        <end position="227"/>
    </location>
</feature>
<feature type="compositionally biased region" description="Basic and acidic residues" evidence="1">
    <location>
        <begin position="277"/>
        <end position="295"/>
    </location>
</feature>
<dbReference type="STRING" id="37001.A0A1A9WCP9"/>
<feature type="compositionally biased region" description="Basic and acidic residues" evidence="1">
    <location>
        <begin position="213"/>
        <end position="227"/>
    </location>
</feature>
<reference evidence="4" key="1">
    <citation type="submission" date="2014-03" db="EMBL/GenBank/DDBJ databases">
        <authorList>
            <person name="Aksoy S."/>
            <person name="Warren W."/>
            <person name="Wilson R.K."/>
        </authorList>
    </citation>
    <scope>NUCLEOTIDE SEQUENCE [LARGE SCALE GENOMIC DNA]</scope>
    <source>
        <strain evidence="4">IAEA</strain>
    </source>
</reference>